<dbReference type="AlphaFoldDB" id="A0A6A5ZPF8"/>
<evidence type="ECO:0000313" key="2">
    <source>
        <dbReference type="EMBL" id="KAF2120743.1"/>
    </source>
</evidence>
<proteinExistence type="predicted"/>
<protein>
    <submittedName>
        <fullName evidence="2">Uncharacterized protein</fullName>
    </submittedName>
</protein>
<dbReference type="EMBL" id="ML977313">
    <property type="protein sequence ID" value="KAF2120743.1"/>
    <property type="molecule type" value="Genomic_DNA"/>
</dbReference>
<evidence type="ECO:0000256" key="1">
    <source>
        <dbReference type="SAM" id="MobiDB-lite"/>
    </source>
</evidence>
<sequence>MKHGATAALAMQQGRPRRECVETARRWARDARGRDGMRRGAAVAARACMGVVPRLLERSSIITCIDRTTISDLDIHTHRRPCPRSRATADAPVCLINRRLSYLHSPAHIDRRFARCTACSADCPSWPSLHRNGAGVQGIRTCPSSRLLLIEQGDGVSRQSPNQRMPGLQQASTDWIRACMTSRPPMHSPSSSISPAYRLTPPRPAPR</sequence>
<name>A0A6A5ZPF8_9PLEO</name>
<dbReference type="Proteomes" id="UP000799770">
    <property type="component" value="Unassembled WGS sequence"/>
</dbReference>
<reference evidence="2" key="1">
    <citation type="journal article" date="2020" name="Stud. Mycol.">
        <title>101 Dothideomycetes genomes: a test case for predicting lifestyles and emergence of pathogens.</title>
        <authorList>
            <person name="Haridas S."/>
            <person name="Albert R."/>
            <person name="Binder M."/>
            <person name="Bloem J."/>
            <person name="Labutti K."/>
            <person name="Salamov A."/>
            <person name="Andreopoulos B."/>
            <person name="Baker S."/>
            <person name="Barry K."/>
            <person name="Bills G."/>
            <person name="Bluhm B."/>
            <person name="Cannon C."/>
            <person name="Castanera R."/>
            <person name="Culley D."/>
            <person name="Daum C."/>
            <person name="Ezra D."/>
            <person name="Gonzalez J."/>
            <person name="Henrissat B."/>
            <person name="Kuo A."/>
            <person name="Liang C."/>
            <person name="Lipzen A."/>
            <person name="Lutzoni F."/>
            <person name="Magnuson J."/>
            <person name="Mondo S."/>
            <person name="Nolan M."/>
            <person name="Ohm R."/>
            <person name="Pangilinan J."/>
            <person name="Park H.-J."/>
            <person name="Ramirez L."/>
            <person name="Alfaro M."/>
            <person name="Sun H."/>
            <person name="Tritt A."/>
            <person name="Yoshinaga Y."/>
            <person name="Zwiers L.-H."/>
            <person name="Turgeon B."/>
            <person name="Goodwin S."/>
            <person name="Spatafora J."/>
            <person name="Crous P."/>
            <person name="Grigoriev I."/>
        </authorList>
    </citation>
    <scope>NUCLEOTIDE SEQUENCE</scope>
    <source>
        <strain evidence="2">CBS 627.86</strain>
    </source>
</reference>
<organism evidence="2 3">
    <name type="scientific">Lophiotrema nucula</name>
    <dbReference type="NCBI Taxonomy" id="690887"/>
    <lineage>
        <taxon>Eukaryota</taxon>
        <taxon>Fungi</taxon>
        <taxon>Dikarya</taxon>
        <taxon>Ascomycota</taxon>
        <taxon>Pezizomycotina</taxon>
        <taxon>Dothideomycetes</taxon>
        <taxon>Pleosporomycetidae</taxon>
        <taxon>Pleosporales</taxon>
        <taxon>Lophiotremataceae</taxon>
        <taxon>Lophiotrema</taxon>
    </lineage>
</organism>
<feature type="compositionally biased region" description="Low complexity" evidence="1">
    <location>
        <begin position="182"/>
        <end position="195"/>
    </location>
</feature>
<keyword evidence="3" id="KW-1185">Reference proteome</keyword>
<gene>
    <name evidence="2" type="ORF">BDV96DRAFT_274438</name>
</gene>
<accession>A0A6A5ZPF8</accession>
<feature type="region of interest" description="Disordered" evidence="1">
    <location>
        <begin position="180"/>
        <end position="207"/>
    </location>
</feature>
<evidence type="ECO:0000313" key="3">
    <source>
        <dbReference type="Proteomes" id="UP000799770"/>
    </source>
</evidence>